<dbReference type="RefSeq" id="WP_026742364.1">
    <property type="nucleotide sequence ID" value="NZ_JBKGAW010000002.1"/>
</dbReference>
<proteinExistence type="predicted"/>
<protein>
    <submittedName>
        <fullName evidence="1">Uncharacterized protein</fullName>
    </submittedName>
</protein>
<evidence type="ECO:0000313" key="1">
    <source>
        <dbReference type="EMBL" id="SDZ97989.1"/>
    </source>
</evidence>
<reference evidence="1 2" key="1">
    <citation type="submission" date="2016-10" db="EMBL/GenBank/DDBJ databases">
        <authorList>
            <person name="de Groot N.N."/>
        </authorList>
    </citation>
    <scope>NUCLEOTIDE SEQUENCE [LARGE SCALE GENOMIC DNA]</scope>
    <source>
        <strain evidence="1 2">ATCC 29281</strain>
    </source>
</reference>
<organism evidence="1 2">
    <name type="scientific">Lonsdalea quercina</name>
    <dbReference type="NCBI Taxonomy" id="71657"/>
    <lineage>
        <taxon>Bacteria</taxon>
        <taxon>Pseudomonadati</taxon>
        <taxon>Pseudomonadota</taxon>
        <taxon>Gammaproteobacteria</taxon>
        <taxon>Enterobacterales</taxon>
        <taxon>Pectobacteriaceae</taxon>
        <taxon>Lonsdalea</taxon>
    </lineage>
</organism>
<keyword evidence="2" id="KW-1185">Reference proteome</keyword>
<dbReference type="AlphaFoldDB" id="A0A1H3XF67"/>
<dbReference type="EMBL" id="FNQS01000002">
    <property type="protein sequence ID" value="SDZ97989.1"/>
    <property type="molecule type" value="Genomic_DNA"/>
</dbReference>
<sequence length="73" mass="8291">MEHLENQELTLARIKLIADMTLLSHIRPDEMQVAMSLIADLAHGAVEAEDFQQALQDSGDIQRLKAWLNRHSL</sequence>
<gene>
    <name evidence="1" type="ORF">SAMN02982996_00627</name>
</gene>
<evidence type="ECO:0000313" key="2">
    <source>
        <dbReference type="Proteomes" id="UP000187280"/>
    </source>
</evidence>
<name>A0A1H3XF67_9GAMM</name>
<accession>A0A1H3XF67</accession>
<dbReference type="Proteomes" id="UP000187280">
    <property type="component" value="Unassembled WGS sequence"/>
</dbReference>